<evidence type="ECO:0000259" key="3">
    <source>
        <dbReference type="Pfam" id="PF16313"/>
    </source>
</evidence>
<dbReference type="Pfam" id="PF17148">
    <property type="entry name" value="DUF5117"/>
    <property type="match status" value="1"/>
</dbReference>
<feature type="chain" id="PRO_5009110988" evidence="2">
    <location>
        <begin position="25"/>
        <end position="829"/>
    </location>
</feature>
<dbReference type="SUPFAM" id="SSF55486">
    <property type="entry name" value="Metalloproteases ('zincins'), catalytic domain"/>
    <property type="match status" value="1"/>
</dbReference>
<dbReference type="PANTHER" id="PTHR38478">
    <property type="entry name" value="PEPTIDASE M1A AND M12B"/>
    <property type="match status" value="1"/>
</dbReference>
<feature type="domain" description="EcxA zinc-binding" evidence="3">
    <location>
        <begin position="429"/>
        <end position="734"/>
    </location>
</feature>
<dbReference type="PANTHER" id="PTHR38478:SF1">
    <property type="entry name" value="ZINC DEPENDENT METALLOPROTEASE DOMAIN LIPOPROTEIN"/>
    <property type="match status" value="1"/>
</dbReference>
<dbReference type="RefSeq" id="WP_070237850.1">
    <property type="nucleotide sequence ID" value="NZ_CP017478.1"/>
</dbReference>
<keyword evidence="2" id="KW-0732">Signal</keyword>
<feature type="compositionally biased region" description="Basic and acidic residues" evidence="1">
    <location>
        <begin position="33"/>
        <end position="49"/>
    </location>
</feature>
<dbReference type="InterPro" id="IPR034032">
    <property type="entry name" value="Zn_MMP-like_bac"/>
</dbReference>
<dbReference type="KEGG" id="lul:LPB138_13810"/>
<evidence type="ECO:0000256" key="2">
    <source>
        <dbReference type="SAM" id="SignalP"/>
    </source>
</evidence>
<dbReference type="InterPro" id="IPR033413">
    <property type="entry name" value="DUF5117"/>
</dbReference>
<dbReference type="EMBL" id="CP017478">
    <property type="protein sequence ID" value="AOW21690.1"/>
    <property type="molecule type" value="Genomic_DNA"/>
</dbReference>
<evidence type="ECO:0000256" key="1">
    <source>
        <dbReference type="SAM" id="MobiDB-lite"/>
    </source>
</evidence>
<keyword evidence="7" id="KW-1185">Reference proteome</keyword>
<dbReference type="InterPro" id="IPR024079">
    <property type="entry name" value="MetalloPept_cat_dom_sf"/>
</dbReference>
<keyword evidence="6" id="KW-0482">Metalloprotease</keyword>
<feature type="domain" description="DUF5117" evidence="4">
    <location>
        <begin position="107"/>
        <end position="294"/>
    </location>
</feature>
<dbReference type="GO" id="GO:0008237">
    <property type="term" value="F:metallopeptidase activity"/>
    <property type="evidence" value="ECO:0007669"/>
    <property type="project" value="UniProtKB-KW"/>
</dbReference>
<accession>A0A1D8PAT3</accession>
<feature type="signal peptide" evidence="2">
    <location>
        <begin position="1"/>
        <end position="24"/>
    </location>
</feature>
<protein>
    <submittedName>
        <fullName evidence="6">Zinc-dependent metalloprotease</fullName>
    </submittedName>
</protein>
<proteinExistence type="predicted"/>
<keyword evidence="6" id="KW-0378">Hydrolase</keyword>
<feature type="region of interest" description="Disordered" evidence="1">
    <location>
        <begin position="24"/>
        <end position="50"/>
    </location>
</feature>
<evidence type="ECO:0000259" key="4">
    <source>
        <dbReference type="Pfam" id="PF17148"/>
    </source>
</evidence>
<dbReference type="AlphaFoldDB" id="A0A1D8PAT3"/>
<dbReference type="Pfam" id="PF16313">
    <property type="entry name" value="DUF4953"/>
    <property type="match status" value="1"/>
</dbReference>
<dbReference type="InterPro" id="IPR033428">
    <property type="entry name" value="DUF5118"/>
</dbReference>
<dbReference type="CDD" id="cd04276">
    <property type="entry name" value="ZnMc_MMP_like_2"/>
    <property type="match status" value="1"/>
</dbReference>
<dbReference type="InterPro" id="IPR032534">
    <property type="entry name" value="EcxA_zinc-bd"/>
</dbReference>
<feature type="domain" description="DUF5118" evidence="5">
    <location>
        <begin position="51"/>
        <end position="99"/>
    </location>
</feature>
<reference evidence="6 7" key="1">
    <citation type="submission" date="2016-10" db="EMBL/GenBank/DDBJ databases">
        <title>Lutibacter sp. LPB0138, isolated from marine gastropod.</title>
        <authorList>
            <person name="Kim E."/>
            <person name="Yi H."/>
        </authorList>
    </citation>
    <scope>NUCLEOTIDE SEQUENCE [LARGE SCALE GENOMIC DNA]</scope>
    <source>
        <strain evidence="6 7">LPB0138</strain>
    </source>
</reference>
<evidence type="ECO:0000313" key="6">
    <source>
        <dbReference type="EMBL" id="AOW21690.1"/>
    </source>
</evidence>
<sequence length="829" mass="94563">MTKKLLTSLLTLFLVIGITTTAEAQKKKKKKKDKVETPKPPEEKPKKGDIQPYDKVITKDAITDDGLFKVHQIDEKYFYEIPDSLLEREMLMVTRIAKTASGIGFGGGKQNTQVLRWQKKDKKIVLRVVSHSVVAADSLPVHEAVVNSNFEPVLFTFPIKAFSKDSTATVIDVTDLFEKDVKAIGFPTWRRKQYKITRLDSDKSFIEKIKSYPKNIESRHVKTYSAGDPPSNESTGTISVEMSNSMILLPEVPMKKRMFDERVGWFSRGQIDYGQEAQKSETVRFLDRWRLEVKDEDIEKFKNGELVEPKKQIVYYIDRATPEKWRTYLKQGIEDWQVAFEAAGFKNAIIAKDPPTVEEDPDWSPEDVRYSVVRYLASPIPNANGPHVSDPRSGEILESDINWYHNVMSLLRGWFFVQTAAINPNAQSPEFDDEVMGRLIRFVSAHEVGHTLGLPHNMGSSVAYPVDSLRSATFTQKYGTAPSIMDYARFNYIAQPGDDGVALMPDIGTYDKYAISWGYKPILDVEDEKETLDNWILTHAGDPLYRFGHQQVRGVVDPSSQTEDLGDDAIKASTYGIANLKRIVPNLIKWTTKKGENYDDLNEMYGHVVSQFNRYMGHVSSNVGGVYEYYKTSDQEGAVYSHVDKNHQKNCLKFVNNELFQTPTWLIDKDIIGKTEFSGITERIGRLQTRTLNNILNLSRMTRMVENETLNGSEAYTLVSMMNDLRNGIWSELRNGRSIDTYRRNLQRAHVERLAELLNSEDVKKTSTSSYVKTTAVTVNRSDIIPVIRGELKRIQRDARRVSTSAPNTITRYHLQDIVERIETILNPK</sequence>
<dbReference type="Proteomes" id="UP000176050">
    <property type="component" value="Chromosome"/>
</dbReference>
<organism evidence="6 7">
    <name type="scientific">Urechidicola croceus</name>
    <dbReference type="NCBI Taxonomy" id="1850246"/>
    <lineage>
        <taxon>Bacteria</taxon>
        <taxon>Pseudomonadati</taxon>
        <taxon>Bacteroidota</taxon>
        <taxon>Flavobacteriia</taxon>
        <taxon>Flavobacteriales</taxon>
        <taxon>Flavobacteriaceae</taxon>
        <taxon>Urechidicola</taxon>
    </lineage>
</organism>
<evidence type="ECO:0000259" key="5">
    <source>
        <dbReference type="Pfam" id="PF17162"/>
    </source>
</evidence>
<dbReference type="Pfam" id="PF17162">
    <property type="entry name" value="DUF5118"/>
    <property type="match status" value="1"/>
</dbReference>
<name>A0A1D8PAT3_9FLAO</name>
<dbReference type="GO" id="GO:0006508">
    <property type="term" value="P:proteolysis"/>
    <property type="evidence" value="ECO:0007669"/>
    <property type="project" value="UniProtKB-KW"/>
</dbReference>
<dbReference type="OrthoDB" id="9776599at2"/>
<evidence type="ECO:0000313" key="7">
    <source>
        <dbReference type="Proteomes" id="UP000176050"/>
    </source>
</evidence>
<gene>
    <name evidence="6" type="ORF">LPB138_13810</name>
</gene>
<dbReference type="Gene3D" id="3.40.390.10">
    <property type="entry name" value="Collagenase (Catalytic Domain)"/>
    <property type="match status" value="1"/>
</dbReference>
<keyword evidence="6" id="KW-0645">Protease</keyword>